<dbReference type="InterPro" id="IPR036582">
    <property type="entry name" value="Mao_N_sf"/>
</dbReference>
<keyword evidence="1" id="KW-0732">Signal</keyword>
<name>A0A132TDS8_9BACL</name>
<dbReference type="Proteomes" id="UP000070475">
    <property type="component" value="Unassembled WGS sequence"/>
</dbReference>
<proteinExistence type="predicted"/>
<evidence type="ECO:0000259" key="2">
    <source>
        <dbReference type="Pfam" id="PF07833"/>
    </source>
</evidence>
<reference evidence="3 4" key="1">
    <citation type="submission" date="2015-08" db="EMBL/GenBank/DDBJ databases">
        <title>Genomes of Paenibacillus riograndensis.</title>
        <authorList>
            <person name="Sant'Anna F.H."/>
            <person name="Souza R."/>
            <person name="Ambrosini A."/>
            <person name="Bach E."/>
            <person name="Fernandes G."/>
            <person name="Balsanelli E."/>
            <person name="Baura V.A."/>
            <person name="Pedrosa F.O."/>
            <person name="Souza E.M."/>
            <person name="Passaglia L."/>
        </authorList>
    </citation>
    <scope>NUCLEOTIDE SEQUENCE [LARGE SCALE GENOMIC DNA]</scope>
    <source>
        <strain evidence="3 4">CAS34</strain>
    </source>
</reference>
<comment type="caution">
    <text evidence="3">The sequence shown here is derived from an EMBL/GenBank/DDBJ whole genome shotgun (WGS) entry which is preliminary data.</text>
</comment>
<sequence length="295" mass="31858">MSKFLRTGLLLLVVFVLASGTAMAAPGKIDVIVNDVTVATDVAPYIKQGTTIVPLNVVQKIPGISVTWDNTTKTITIVREGTTIKLVAGQKTATVGSEQVSLTVASSLEKGHVMVPLRFIAASAGAEVVWNAKTRSVYVAKASDALNAQRASENLAEARTAAVQFPRVSLLKNLNITNDTQNQDYYFPEGKSDSFFILGGNGIGYYQVSGNHSEIVWSAKFDYRTKASNSLFFLPYKIVEQDGKAPSITGRLAFYHLMLPVMEATYGFIGTDGQTTTVGQKAMALDKFFEIPGEK</sequence>
<keyword evidence="4" id="KW-1185">Reference proteome</keyword>
<dbReference type="AlphaFoldDB" id="A0A132TDS8"/>
<dbReference type="OrthoDB" id="2005648at2"/>
<dbReference type="PATRIC" id="fig|483937.3.peg.183"/>
<gene>
    <name evidence="3" type="ORF">AMQ84_31190</name>
</gene>
<dbReference type="Pfam" id="PF07833">
    <property type="entry name" value="Cu_amine_oxidN1"/>
    <property type="match status" value="1"/>
</dbReference>
<evidence type="ECO:0000313" key="4">
    <source>
        <dbReference type="Proteomes" id="UP000070475"/>
    </source>
</evidence>
<evidence type="ECO:0000313" key="3">
    <source>
        <dbReference type="EMBL" id="KWX69452.1"/>
    </source>
</evidence>
<dbReference type="EMBL" id="LIRB01000149">
    <property type="protein sequence ID" value="KWX69452.1"/>
    <property type="molecule type" value="Genomic_DNA"/>
</dbReference>
<feature type="signal peptide" evidence="1">
    <location>
        <begin position="1"/>
        <end position="24"/>
    </location>
</feature>
<protein>
    <recommendedName>
        <fullName evidence="2">Copper amine oxidase-like N-terminal domain-containing protein</fullName>
    </recommendedName>
</protein>
<evidence type="ECO:0000256" key="1">
    <source>
        <dbReference type="SAM" id="SignalP"/>
    </source>
</evidence>
<dbReference type="SUPFAM" id="SSF55383">
    <property type="entry name" value="Copper amine oxidase, domain N"/>
    <property type="match status" value="2"/>
</dbReference>
<dbReference type="RefSeq" id="WP_060863581.1">
    <property type="nucleotide sequence ID" value="NZ_LIRB01000149.1"/>
</dbReference>
<organism evidence="3 4">
    <name type="scientific">Paenibacillus riograndensis</name>
    <dbReference type="NCBI Taxonomy" id="483937"/>
    <lineage>
        <taxon>Bacteria</taxon>
        <taxon>Bacillati</taxon>
        <taxon>Bacillota</taxon>
        <taxon>Bacilli</taxon>
        <taxon>Bacillales</taxon>
        <taxon>Paenibacillaceae</taxon>
        <taxon>Paenibacillus</taxon>
        <taxon>Paenibacillus sonchi group</taxon>
    </lineage>
</organism>
<dbReference type="InterPro" id="IPR012854">
    <property type="entry name" value="Cu_amine_oxidase-like_N"/>
</dbReference>
<accession>A0A132TDS8</accession>
<dbReference type="Gene3D" id="3.30.457.10">
    <property type="entry name" value="Copper amine oxidase-like, N-terminal domain"/>
    <property type="match status" value="1"/>
</dbReference>
<feature type="chain" id="PRO_5007453699" description="Copper amine oxidase-like N-terminal domain-containing protein" evidence="1">
    <location>
        <begin position="25"/>
        <end position="295"/>
    </location>
</feature>
<feature type="domain" description="Copper amine oxidase-like N-terminal" evidence="2">
    <location>
        <begin position="33"/>
        <end position="139"/>
    </location>
</feature>